<evidence type="ECO:0000256" key="1">
    <source>
        <dbReference type="ARBA" id="ARBA00006116"/>
    </source>
</evidence>
<dbReference type="InterPro" id="IPR008921">
    <property type="entry name" value="DNA_pol3_clamp-load_cplx_C"/>
</dbReference>
<sequence>MHKSNNTWIDKYRPTSTDGIVCNRDAVKDIKKWLNSYNKFKKSTLKKIRNATKKGKKRKKIKNGNSIINSCMTVTGEHGVGKTMIMNTILNEYGFKIRSMNLDNFKSNININKYVDKIVQSYNIVNAIKNTKSEKMAIVIDNMESISGKKRKIVTQLHKHNNLEWRCPIIFISSNKHVKWINEIKKNSFCVRVKFPCEANLKKILEHIIKSEGIKIANKRVYDIILYHCQSDVRRLINTLFDIYMMCNNKLITVDIINEFIYRSQKKDVELGLFNATNKLLYGYTDIDNCLKIYETDKTQLPLMVQQHYIPNIILNHSKKNGYKKIKKIAQCLSRGDVIKNYIYSSQHWDIYDINGIYTCTQPSYEMHKKNGKYPFRVKLIYAADMNKTSIKNINKKNIVKAKKCFINMNVKDFIFMNMIVKEFIENDDIKGCVKLMKNYHNINVGFIDSLLKIDKINKKALTNKQKKEFIKYFTKYKNR</sequence>
<feature type="domain" description="ATPase AAA-type core" evidence="3">
    <location>
        <begin position="73"/>
        <end position="158"/>
    </location>
</feature>
<dbReference type="GO" id="GO:0003689">
    <property type="term" value="F:DNA clamp loader activity"/>
    <property type="evidence" value="ECO:0007669"/>
    <property type="project" value="InterPro"/>
</dbReference>
<dbReference type="Pfam" id="PF00004">
    <property type="entry name" value="AAA"/>
    <property type="match status" value="1"/>
</dbReference>
<dbReference type="Gene3D" id="1.10.8.60">
    <property type="match status" value="1"/>
</dbReference>
<evidence type="ECO:0000313" key="5">
    <source>
        <dbReference type="EMBL" id="QBK88955.1"/>
    </source>
</evidence>
<dbReference type="Gene3D" id="1.20.272.10">
    <property type="match status" value="1"/>
</dbReference>
<protein>
    <submittedName>
        <fullName evidence="5">Rad17 cell cycle checkpoint protein</fullName>
    </submittedName>
</protein>
<dbReference type="GO" id="GO:0006260">
    <property type="term" value="P:DNA replication"/>
    <property type="evidence" value="ECO:0007669"/>
    <property type="project" value="UniProtKB-KW"/>
</dbReference>
<comment type="similarity">
    <text evidence="1">Belongs to the activator 1 large subunit family.</text>
</comment>
<evidence type="ECO:0000256" key="2">
    <source>
        <dbReference type="ARBA" id="ARBA00022705"/>
    </source>
</evidence>
<dbReference type="SUPFAM" id="SSF52540">
    <property type="entry name" value="P-loop containing nucleoside triphosphate hydrolases"/>
    <property type="match status" value="1"/>
</dbReference>
<dbReference type="InterPro" id="IPR013725">
    <property type="entry name" value="DNA_replication_fac_RFC1_C"/>
</dbReference>
<dbReference type="Gene3D" id="3.40.50.300">
    <property type="entry name" value="P-loop containing nucleotide triphosphate hydrolases"/>
    <property type="match status" value="1"/>
</dbReference>
<feature type="domain" description="DNA replication factor RFC1 C-terminal" evidence="4">
    <location>
        <begin position="333"/>
        <end position="467"/>
    </location>
</feature>
<dbReference type="Pfam" id="PF08519">
    <property type="entry name" value="RFC1"/>
    <property type="match status" value="1"/>
</dbReference>
<evidence type="ECO:0000259" key="4">
    <source>
        <dbReference type="Pfam" id="PF08519"/>
    </source>
</evidence>
<dbReference type="InterPro" id="IPR027417">
    <property type="entry name" value="P-loop_NTPase"/>
</dbReference>
<dbReference type="InterPro" id="IPR003959">
    <property type="entry name" value="ATPase_AAA_core"/>
</dbReference>
<dbReference type="GO" id="GO:0003677">
    <property type="term" value="F:DNA binding"/>
    <property type="evidence" value="ECO:0007669"/>
    <property type="project" value="InterPro"/>
</dbReference>
<dbReference type="SUPFAM" id="SSF48019">
    <property type="entry name" value="post-AAA+ oligomerization domain-like"/>
    <property type="match status" value="1"/>
</dbReference>
<evidence type="ECO:0000259" key="3">
    <source>
        <dbReference type="Pfam" id="PF00004"/>
    </source>
</evidence>
<dbReference type="GO" id="GO:0005524">
    <property type="term" value="F:ATP binding"/>
    <property type="evidence" value="ECO:0007669"/>
    <property type="project" value="InterPro"/>
</dbReference>
<organism evidence="5">
    <name type="scientific">Mimivirus LCMiAC02</name>
    <dbReference type="NCBI Taxonomy" id="2506609"/>
    <lineage>
        <taxon>Viruses</taxon>
        <taxon>Varidnaviria</taxon>
        <taxon>Bamfordvirae</taxon>
        <taxon>Nucleocytoviricota</taxon>
        <taxon>Megaviricetes</taxon>
        <taxon>Imitervirales</taxon>
        <taxon>Mimiviridae</taxon>
        <taxon>Klosneuvirinae</taxon>
    </lineage>
</organism>
<dbReference type="GO" id="GO:0016887">
    <property type="term" value="F:ATP hydrolysis activity"/>
    <property type="evidence" value="ECO:0007669"/>
    <property type="project" value="InterPro"/>
</dbReference>
<gene>
    <name evidence="5" type="ORF">LCMiAC02_00480</name>
</gene>
<accession>A0A481Z1J6</accession>
<dbReference type="EMBL" id="MK500406">
    <property type="protein sequence ID" value="QBK88955.1"/>
    <property type="molecule type" value="Genomic_DNA"/>
</dbReference>
<name>A0A481Z1J6_9VIRU</name>
<reference evidence="5" key="1">
    <citation type="journal article" date="2019" name="MBio">
        <title>Virus Genomes from Deep Sea Sediments Expand the Ocean Megavirome and Support Independent Origins of Viral Gigantism.</title>
        <authorList>
            <person name="Backstrom D."/>
            <person name="Yutin N."/>
            <person name="Jorgensen S.L."/>
            <person name="Dharamshi J."/>
            <person name="Homa F."/>
            <person name="Zaremba-Niedwiedzka K."/>
            <person name="Spang A."/>
            <person name="Wolf Y.I."/>
            <person name="Koonin E.V."/>
            <person name="Ettema T.J."/>
        </authorList>
    </citation>
    <scope>NUCLEOTIDE SEQUENCE</scope>
</reference>
<keyword evidence="2" id="KW-0235">DNA replication</keyword>
<dbReference type="PANTHER" id="PTHR23389:SF6">
    <property type="entry name" value="REPLICATION FACTOR C SUBUNIT 1"/>
    <property type="match status" value="1"/>
</dbReference>
<proteinExistence type="inferred from homology"/>
<dbReference type="PANTHER" id="PTHR23389">
    <property type="entry name" value="CHROMOSOME TRANSMISSION FIDELITY FACTOR 18"/>
    <property type="match status" value="1"/>
</dbReference>